<evidence type="ECO:0000256" key="1">
    <source>
        <dbReference type="ARBA" id="ARBA00004651"/>
    </source>
</evidence>
<dbReference type="Proteomes" id="UP000526501">
    <property type="component" value="Unassembled WGS sequence"/>
</dbReference>
<evidence type="ECO:0000256" key="2">
    <source>
        <dbReference type="ARBA" id="ARBA00022475"/>
    </source>
</evidence>
<dbReference type="PANTHER" id="PTHR30625:SF11">
    <property type="entry name" value="MOTA_TOLQ_EXBB PROTON CHANNEL DOMAIN-CONTAINING PROTEIN"/>
    <property type="match status" value="1"/>
</dbReference>
<organism evidence="11 12">
    <name type="scientific">Pelagicoccus albus</name>
    <dbReference type="NCBI Taxonomy" id="415222"/>
    <lineage>
        <taxon>Bacteria</taxon>
        <taxon>Pseudomonadati</taxon>
        <taxon>Verrucomicrobiota</taxon>
        <taxon>Opitutia</taxon>
        <taxon>Puniceicoccales</taxon>
        <taxon>Pelagicoccaceae</taxon>
        <taxon>Pelagicoccus</taxon>
    </lineage>
</organism>
<accession>A0A7X1E9X0</accession>
<keyword evidence="9" id="KW-0732">Signal</keyword>
<evidence type="ECO:0000313" key="12">
    <source>
        <dbReference type="Proteomes" id="UP000526501"/>
    </source>
</evidence>
<dbReference type="PROSITE" id="PS51257">
    <property type="entry name" value="PROKAR_LIPOPROTEIN"/>
    <property type="match status" value="1"/>
</dbReference>
<evidence type="ECO:0000256" key="3">
    <source>
        <dbReference type="ARBA" id="ARBA00022692"/>
    </source>
</evidence>
<dbReference type="Pfam" id="PF01618">
    <property type="entry name" value="MotA_ExbB"/>
    <property type="match status" value="1"/>
</dbReference>
<protein>
    <submittedName>
        <fullName evidence="11">MotA/TolQ/ExbB proton channel family protein</fullName>
    </submittedName>
</protein>
<evidence type="ECO:0000256" key="5">
    <source>
        <dbReference type="ARBA" id="ARBA00023136"/>
    </source>
</evidence>
<feature type="transmembrane region" description="Helical" evidence="8">
    <location>
        <begin position="360"/>
        <end position="379"/>
    </location>
</feature>
<evidence type="ECO:0000313" key="11">
    <source>
        <dbReference type="EMBL" id="MBC2607806.1"/>
    </source>
</evidence>
<dbReference type="InterPro" id="IPR017270">
    <property type="entry name" value="MotA/TolQ/ExbB-rel"/>
</dbReference>
<keyword evidence="6" id="KW-0653">Protein transport</keyword>
<sequence length="451" mass="48833">MKKIPSLIGIATLIAAACPLFAQSSATTNLDALLERVEQNKILESKENEQRIQRFLSQQAQQKELLAQAKAELAAAKDLSIQLKNSYDENELTLADLETQRENEMGDLGEIFGNVRQLAGQFKNIVSSSLTSSQFPGRAQFFADLGESKALPTIEELNKLWFQILQETVESGKVARYQAKVVNTDGIESTQEVVRVGTFNALNSKGFLDYVQETGQLAELAEQPKARYTAPSIAFVEGDSQSVVIDPSQGALLQAFANTPDLSDRVNQGGEVGYVIISLLCIGIIISIYRWITLTLVQTKMKAQLKDLSKAGSNPVGRIIKVFQEYDRPDVGVETLELKIDEAILKETPKLESGLSTIKILSAIAPLLGLLGTVVGMIATFQSITLFGTGDPKLMAGGISQALVTTVLGLICAIPLVLIHSFLQGISNRCIAIIEEQSAGLIASFSEKSAK</sequence>
<dbReference type="InterPro" id="IPR050790">
    <property type="entry name" value="ExbB/TolQ_transport"/>
</dbReference>
<evidence type="ECO:0000259" key="10">
    <source>
        <dbReference type="Pfam" id="PF01618"/>
    </source>
</evidence>
<evidence type="ECO:0000256" key="8">
    <source>
        <dbReference type="SAM" id="Phobius"/>
    </source>
</evidence>
<keyword evidence="12" id="KW-1185">Reference proteome</keyword>
<evidence type="ECO:0000256" key="4">
    <source>
        <dbReference type="ARBA" id="ARBA00022989"/>
    </source>
</evidence>
<evidence type="ECO:0000256" key="9">
    <source>
        <dbReference type="SAM" id="SignalP"/>
    </source>
</evidence>
<evidence type="ECO:0000256" key="6">
    <source>
        <dbReference type="RuleBase" id="RU004057"/>
    </source>
</evidence>
<reference evidence="11 12" key="1">
    <citation type="submission" date="2020-07" db="EMBL/GenBank/DDBJ databases">
        <authorList>
            <person name="Feng X."/>
        </authorList>
    </citation>
    <scope>NUCLEOTIDE SEQUENCE [LARGE SCALE GENOMIC DNA]</scope>
    <source>
        <strain evidence="11 12">JCM23202</strain>
    </source>
</reference>
<feature type="signal peptide" evidence="9">
    <location>
        <begin position="1"/>
        <end position="22"/>
    </location>
</feature>
<name>A0A7X1E9X0_9BACT</name>
<keyword evidence="7" id="KW-0175">Coiled coil</keyword>
<keyword evidence="6" id="KW-0813">Transport</keyword>
<feature type="coiled-coil region" evidence="7">
    <location>
        <begin position="52"/>
        <end position="86"/>
    </location>
</feature>
<feature type="chain" id="PRO_5030681290" evidence="9">
    <location>
        <begin position="23"/>
        <end position="451"/>
    </location>
</feature>
<keyword evidence="4 8" id="KW-1133">Transmembrane helix</keyword>
<keyword evidence="3 8" id="KW-0812">Transmembrane</keyword>
<comment type="subcellular location">
    <subcellularLocation>
        <location evidence="1">Cell membrane</location>
        <topology evidence="1">Multi-pass membrane protein</topology>
    </subcellularLocation>
    <subcellularLocation>
        <location evidence="6">Membrane</location>
        <topology evidence="6">Multi-pass membrane protein</topology>
    </subcellularLocation>
</comment>
<feature type="domain" description="MotA/TolQ/ExbB proton channel" evidence="10">
    <location>
        <begin position="329"/>
        <end position="435"/>
    </location>
</feature>
<dbReference type="RefSeq" id="WP_185661671.1">
    <property type="nucleotide sequence ID" value="NZ_CAWPOO010000013.1"/>
</dbReference>
<feature type="transmembrane region" description="Helical" evidence="8">
    <location>
        <begin position="272"/>
        <end position="292"/>
    </location>
</feature>
<comment type="caution">
    <text evidence="11">The sequence shown here is derived from an EMBL/GenBank/DDBJ whole genome shotgun (WGS) entry which is preliminary data.</text>
</comment>
<proteinExistence type="inferred from homology"/>
<gene>
    <name evidence="11" type="ORF">H5P27_17260</name>
</gene>
<dbReference type="GO" id="GO:0005886">
    <property type="term" value="C:plasma membrane"/>
    <property type="evidence" value="ECO:0007669"/>
    <property type="project" value="UniProtKB-SubCell"/>
</dbReference>
<dbReference type="PIRSF" id="PIRSF037714">
    <property type="entry name" value="TolR"/>
    <property type="match status" value="1"/>
</dbReference>
<dbReference type="GO" id="GO:0017038">
    <property type="term" value="P:protein import"/>
    <property type="evidence" value="ECO:0007669"/>
    <property type="project" value="TreeGrafter"/>
</dbReference>
<comment type="similarity">
    <text evidence="6">Belongs to the exbB/tolQ family.</text>
</comment>
<evidence type="ECO:0000256" key="7">
    <source>
        <dbReference type="SAM" id="Coils"/>
    </source>
</evidence>
<keyword evidence="2" id="KW-1003">Cell membrane</keyword>
<dbReference type="EMBL" id="JACHVC010000013">
    <property type="protein sequence ID" value="MBC2607806.1"/>
    <property type="molecule type" value="Genomic_DNA"/>
</dbReference>
<dbReference type="InterPro" id="IPR002898">
    <property type="entry name" value="MotA_ExbB_proton_chnl"/>
</dbReference>
<dbReference type="AlphaFoldDB" id="A0A7X1E9X0"/>
<keyword evidence="5 8" id="KW-0472">Membrane</keyword>
<dbReference type="PANTHER" id="PTHR30625">
    <property type="entry name" value="PROTEIN TOLQ"/>
    <property type="match status" value="1"/>
</dbReference>
<feature type="transmembrane region" description="Helical" evidence="8">
    <location>
        <begin position="399"/>
        <end position="419"/>
    </location>
</feature>